<gene>
    <name evidence="1" type="ORF">E0Y62_27155</name>
</gene>
<dbReference type="RefSeq" id="WP_131239758.1">
    <property type="nucleotide sequence ID" value="NZ_SJTH01000140.1"/>
</dbReference>
<keyword evidence="2" id="KW-1185">Reference proteome</keyword>
<evidence type="ECO:0000313" key="1">
    <source>
        <dbReference type="EMBL" id="TCI99964.1"/>
    </source>
</evidence>
<comment type="caution">
    <text evidence="1">The sequence shown here is derived from an EMBL/GenBank/DDBJ whole genome shotgun (WGS) entry which is preliminary data.</text>
</comment>
<dbReference type="Proteomes" id="UP000293846">
    <property type="component" value="Unassembled WGS sequence"/>
</dbReference>
<reference evidence="1 2" key="1">
    <citation type="submission" date="2019-03" db="EMBL/GenBank/DDBJ databases">
        <authorList>
            <person name="Jensen L."/>
            <person name="Storgaard J."/>
            <person name="Sulaj E."/>
            <person name="Schramm A."/>
            <person name="Marshall I.P.G."/>
        </authorList>
    </citation>
    <scope>NUCLEOTIDE SEQUENCE [LARGE SCALE GENOMIC DNA]</scope>
    <source>
        <strain evidence="1 2">2017H2G3</strain>
    </source>
</reference>
<organism evidence="1 2">
    <name type="scientific">Cytobacillus praedii</name>
    <dbReference type="NCBI Taxonomy" id="1742358"/>
    <lineage>
        <taxon>Bacteria</taxon>
        <taxon>Bacillati</taxon>
        <taxon>Bacillota</taxon>
        <taxon>Bacilli</taxon>
        <taxon>Bacillales</taxon>
        <taxon>Bacillaceae</taxon>
        <taxon>Cytobacillus</taxon>
    </lineage>
</organism>
<sequence length="64" mass="7729">MKTINFQQCDVIAYLEDKILSNVANENEMSTYLDWIWNGFISKLNFNTYKNLKREMYKVWKGVK</sequence>
<dbReference type="OrthoDB" id="2942095at2"/>
<dbReference type="AlphaFoldDB" id="A0A4R1ARZ7"/>
<proteinExistence type="predicted"/>
<dbReference type="EMBL" id="SJTH01000140">
    <property type="protein sequence ID" value="TCI99964.1"/>
    <property type="molecule type" value="Genomic_DNA"/>
</dbReference>
<name>A0A4R1ARZ7_9BACI</name>
<protein>
    <submittedName>
        <fullName evidence="1">Uncharacterized protein</fullName>
    </submittedName>
</protein>
<accession>A0A4R1ARZ7</accession>
<evidence type="ECO:0000313" key="2">
    <source>
        <dbReference type="Proteomes" id="UP000293846"/>
    </source>
</evidence>